<dbReference type="InterPro" id="IPR017911">
    <property type="entry name" value="MacB-like_ATP-bd"/>
</dbReference>
<dbReference type="Pfam" id="PF00005">
    <property type="entry name" value="ABC_tran"/>
    <property type="match status" value="1"/>
</dbReference>
<organism evidence="6 7">
    <name type="scientific">Clostridium estertheticum</name>
    <dbReference type="NCBI Taxonomy" id="238834"/>
    <lineage>
        <taxon>Bacteria</taxon>
        <taxon>Bacillati</taxon>
        <taxon>Bacillota</taxon>
        <taxon>Clostridia</taxon>
        <taxon>Eubacteriales</taxon>
        <taxon>Clostridiaceae</taxon>
        <taxon>Clostridium</taxon>
    </lineage>
</organism>
<evidence type="ECO:0000313" key="7">
    <source>
        <dbReference type="Proteomes" id="UP001164733"/>
    </source>
</evidence>
<dbReference type="PANTHER" id="PTHR42798:SF6">
    <property type="entry name" value="CELL DIVISION ATP-BINDING PROTEIN FTSE"/>
    <property type="match status" value="1"/>
</dbReference>
<dbReference type="PROSITE" id="PS50893">
    <property type="entry name" value="ABC_TRANSPORTER_2"/>
    <property type="match status" value="1"/>
</dbReference>
<evidence type="ECO:0000259" key="5">
    <source>
        <dbReference type="PROSITE" id="PS50893"/>
    </source>
</evidence>
<evidence type="ECO:0000256" key="4">
    <source>
        <dbReference type="ARBA" id="ARBA00022840"/>
    </source>
</evidence>
<evidence type="ECO:0000256" key="2">
    <source>
        <dbReference type="ARBA" id="ARBA00022448"/>
    </source>
</evidence>
<dbReference type="InterPro" id="IPR003593">
    <property type="entry name" value="AAA+_ATPase"/>
</dbReference>
<gene>
    <name evidence="6" type="ORF">LL038_23410</name>
</gene>
<dbReference type="RefSeq" id="WP_216122795.1">
    <property type="nucleotide sequence ID" value="NZ_CP086239.1"/>
</dbReference>
<dbReference type="InterPro" id="IPR017871">
    <property type="entry name" value="ABC_transporter-like_CS"/>
</dbReference>
<feature type="domain" description="ABC transporter" evidence="5">
    <location>
        <begin position="2"/>
        <end position="226"/>
    </location>
</feature>
<comment type="similarity">
    <text evidence="1">Belongs to the ABC transporter superfamily.</text>
</comment>
<dbReference type="Proteomes" id="UP001164733">
    <property type="component" value="Chromosome"/>
</dbReference>
<dbReference type="GO" id="GO:0005524">
    <property type="term" value="F:ATP binding"/>
    <property type="evidence" value="ECO:0007669"/>
    <property type="project" value="UniProtKB-KW"/>
</dbReference>
<dbReference type="InterPro" id="IPR003439">
    <property type="entry name" value="ABC_transporter-like_ATP-bd"/>
</dbReference>
<evidence type="ECO:0000256" key="3">
    <source>
        <dbReference type="ARBA" id="ARBA00022741"/>
    </source>
</evidence>
<dbReference type="FunFam" id="3.40.50.300:FF:000032">
    <property type="entry name" value="Export ABC transporter ATP-binding protein"/>
    <property type="match status" value="1"/>
</dbReference>
<accession>A0AA47EHS7</accession>
<dbReference type="PROSITE" id="PS00211">
    <property type="entry name" value="ABC_TRANSPORTER_1"/>
    <property type="match status" value="1"/>
</dbReference>
<dbReference type="EMBL" id="CP086239">
    <property type="protein sequence ID" value="WAG60437.1"/>
    <property type="molecule type" value="Genomic_DNA"/>
</dbReference>
<reference evidence="6" key="1">
    <citation type="submission" date="2021-11" db="EMBL/GenBank/DDBJ databases">
        <title>Clostridia strains as spoilage organisms.</title>
        <authorList>
            <person name="Wambui J."/>
            <person name="Stevens M.J.A."/>
            <person name="Stephan R."/>
        </authorList>
    </citation>
    <scope>NUCLEOTIDE SEQUENCE</scope>
    <source>
        <strain evidence="6">CF009</strain>
    </source>
</reference>
<evidence type="ECO:0000313" key="6">
    <source>
        <dbReference type="EMBL" id="WAG60437.1"/>
    </source>
</evidence>
<keyword evidence="3" id="KW-0547">Nucleotide-binding</keyword>
<dbReference type="SMART" id="SM00382">
    <property type="entry name" value="AAA"/>
    <property type="match status" value="1"/>
</dbReference>
<keyword evidence="2" id="KW-0813">Transport</keyword>
<proteinExistence type="inferred from homology"/>
<evidence type="ECO:0000256" key="1">
    <source>
        <dbReference type="ARBA" id="ARBA00005417"/>
    </source>
</evidence>
<sequence>MIQITDLYKIYTMGENKVTALNGINLNIKQHEFVSIIGPSGSGKSTLMNMIGCLDVPTKGSYKLDGEEISKLKDDKLAEIRNFKIGFIFQRFNLLTKLSALENVELPLVYQGVHSRESRHRAIDALDKVGLKERMNHKPSELSGGQQQRVAIARALVTRPPVLLADEPTGALDRKTGIEVMDMLKELNANGNTIVLITHDNDLAKQAKRIIRISDGEITQDNEVTL</sequence>
<dbReference type="GO" id="GO:0016887">
    <property type="term" value="F:ATP hydrolysis activity"/>
    <property type="evidence" value="ECO:0007669"/>
    <property type="project" value="InterPro"/>
</dbReference>
<dbReference type="PANTHER" id="PTHR42798">
    <property type="entry name" value="LIPOPROTEIN-RELEASING SYSTEM ATP-BINDING PROTEIN LOLD"/>
    <property type="match status" value="1"/>
</dbReference>
<dbReference type="GO" id="GO:0098796">
    <property type="term" value="C:membrane protein complex"/>
    <property type="evidence" value="ECO:0007669"/>
    <property type="project" value="UniProtKB-ARBA"/>
</dbReference>
<protein>
    <submittedName>
        <fullName evidence="6">ABC transporter ATP-binding protein</fullName>
    </submittedName>
</protein>
<keyword evidence="4 6" id="KW-0067">ATP-binding</keyword>
<dbReference type="GO" id="GO:0022857">
    <property type="term" value="F:transmembrane transporter activity"/>
    <property type="evidence" value="ECO:0007669"/>
    <property type="project" value="UniProtKB-ARBA"/>
</dbReference>
<name>A0AA47EHS7_9CLOT</name>
<dbReference type="CDD" id="cd03255">
    <property type="entry name" value="ABC_MJ0796_LolCDE_FtsE"/>
    <property type="match status" value="1"/>
</dbReference>
<dbReference type="AlphaFoldDB" id="A0AA47EHS7"/>